<dbReference type="InterPro" id="IPR031926">
    <property type="entry name" value="TMEM135_N"/>
</dbReference>
<dbReference type="PANTHER" id="PTHR12459">
    <property type="entry name" value="TRANSMEMBRANE PROTEIN 135-RELATED"/>
    <property type="match status" value="1"/>
</dbReference>
<feature type="domain" description="Transmembrane protein 135 N-terminal" evidence="7">
    <location>
        <begin position="17"/>
        <end position="143"/>
    </location>
</feature>
<evidence type="ECO:0000256" key="3">
    <source>
        <dbReference type="ARBA" id="ARBA00022692"/>
    </source>
</evidence>
<dbReference type="KEGG" id="bman:114253492"/>
<keyword evidence="8" id="KW-1185">Reference proteome</keyword>
<dbReference type="GO" id="GO:0012505">
    <property type="term" value="C:endomembrane system"/>
    <property type="evidence" value="ECO:0007669"/>
    <property type="project" value="UniProtKB-SubCell"/>
</dbReference>
<dbReference type="AlphaFoldDB" id="A0A6J2KRL6"/>
<feature type="transmembrane region" description="Helical" evidence="6">
    <location>
        <begin position="41"/>
        <end position="58"/>
    </location>
</feature>
<dbReference type="PANTHER" id="PTHR12459:SF15">
    <property type="entry name" value="TRANSMEMBRANE PROTEIN 135"/>
    <property type="match status" value="1"/>
</dbReference>
<evidence type="ECO:0000259" key="7">
    <source>
        <dbReference type="Pfam" id="PF15982"/>
    </source>
</evidence>
<keyword evidence="3 6" id="KW-0812">Transmembrane</keyword>
<evidence type="ECO:0000256" key="1">
    <source>
        <dbReference type="ARBA" id="ARBA00004127"/>
    </source>
</evidence>
<accession>A0A6J2KRL6</accession>
<dbReference type="OrthoDB" id="291792at2759"/>
<proteinExistence type="inferred from homology"/>
<evidence type="ECO:0000256" key="5">
    <source>
        <dbReference type="ARBA" id="ARBA00023136"/>
    </source>
</evidence>
<dbReference type="InterPro" id="IPR026749">
    <property type="entry name" value="Tmem135"/>
</dbReference>
<dbReference type="GeneID" id="114253492"/>
<keyword evidence="4 6" id="KW-1133">Transmembrane helix</keyword>
<protein>
    <submittedName>
        <fullName evidence="9">Transmembrane protein 135-like</fullName>
    </submittedName>
</protein>
<keyword evidence="5 6" id="KW-0472">Membrane</keyword>
<evidence type="ECO:0000256" key="6">
    <source>
        <dbReference type="SAM" id="Phobius"/>
    </source>
</evidence>
<evidence type="ECO:0000256" key="2">
    <source>
        <dbReference type="ARBA" id="ARBA00008924"/>
    </source>
</evidence>
<gene>
    <name evidence="9" type="primary">LOC114253492</name>
</gene>
<feature type="transmembrane region" description="Helical" evidence="6">
    <location>
        <begin position="286"/>
        <end position="303"/>
    </location>
</feature>
<evidence type="ECO:0000313" key="9">
    <source>
        <dbReference type="RefSeq" id="XP_028044188.1"/>
    </source>
</evidence>
<comment type="similarity">
    <text evidence="2">Belongs to the TMEM135 family.</text>
</comment>
<evidence type="ECO:0000256" key="4">
    <source>
        <dbReference type="ARBA" id="ARBA00022989"/>
    </source>
</evidence>
<comment type="subcellular location">
    <subcellularLocation>
        <location evidence="1">Endomembrane system</location>
        <topology evidence="1">Multi-pass membrane protein</topology>
    </subcellularLocation>
</comment>
<feature type="transmembrane region" description="Helical" evidence="6">
    <location>
        <begin position="260"/>
        <end position="279"/>
    </location>
</feature>
<dbReference type="Proteomes" id="UP000504629">
    <property type="component" value="Unplaced"/>
</dbReference>
<name>A0A6J2KRL6_BOMMA</name>
<feature type="transmembrane region" description="Helical" evidence="6">
    <location>
        <begin position="79"/>
        <end position="99"/>
    </location>
</feature>
<sequence>MVQMSKELFEKIYTDVDCHYLLHPWGKGCITSLPVLFKDSLIGSVKFYSMVYLIQILMRGKKMRKKEQWLKMGNYYIRSILFGQFVSGTASIIGCIVRKLNGNKFKFNTFLFVPFTLNGLFIYLEPPSRRGLVINLFVNLYIEYWLRRLERAAYIKITKIRTTALFMLGSALLFYLMRLEGDKKERTQLFWLFTPDKVRRKTDDSNNVCPHQGSCHKYIFKGTATYFALGLAFTVARLILPRIRSPMTAIASLRTRHLKLAMFFGSYIGIYRAVICYLCRKRGCDSAIYALPAGCLAGLSFIFSPSLGIAIGAMTGAMKLYSTILYEKKLLPARLPLPELLYCICQGTLFSARVFYPEECPSYIFNLLAKVSNNRSEWIYSNYKLLLDKALEQS</sequence>
<feature type="transmembrane region" description="Helical" evidence="6">
    <location>
        <begin position="218"/>
        <end position="240"/>
    </location>
</feature>
<reference evidence="9" key="1">
    <citation type="submission" date="2025-08" db="UniProtKB">
        <authorList>
            <consortium name="RefSeq"/>
        </authorList>
    </citation>
    <scope>IDENTIFICATION</scope>
    <source>
        <tissue evidence="9">Silk gland</tissue>
    </source>
</reference>
<dbReference type="RefSeq" id="XP_028044188.1">
    <property type="nucleotide sequence ID" value="XM_028188387.1"/>
</dbReference>
<feature type="transmembrane region" description="Helical" evidence="6">
    <location>
        <begin position="105"/>
        <end position="124"/>
    </location>
</feature>
<organism evidence="8 9">
    <name type="scientific">Bombyx mandarina</name>
    <name type="common">Wild silk moth</name>
    <name type="synonym">Wild silkworm</name>
    <dbReference type="NCBI Taxonomy" id="7092"/>
    <lineage>
        <taxon>Eukaryota</taxon>
        <taxon>Metazoa</taxon>
        <taxon>Ecdysozoa</taxon>
        <taxon>Arthropoda</taxon>
        <taxon>Hexapoda</taxon>
        <taxon>Insecta</taxon>
        <taxon>Pterygota</taxon>
        <taxon>Neoptera</taxon>
        <taxon>Endopterygota</taxon>
        <taxon>Lepidoptera</taxon>
        <taxon>Glossata</taxon>
        <taxon>Ditrysia</taxon>
        <taxon>Bombycoidea</taxon>
        <taxon>Bombycidae</taxon>
        <taxon>Bombycinae</taxon>
        <taxon>Bombyx</taxon>
    </lineage>
</organism>
<feature type="transmembrane region" description="Helical" evidence="6">
    <location>
        <begin position="153"/>
        <end position="176"/>
    </location>
</feature>
<dbReference type="Pfam" id="PF15982">
    <property type="entry name" value="TMEM135_C_rich"/>
    <property type="match status" value="1"/>
</dbReference>
<evidence type="ECO:0000313" key="8">
    <source>
        <dbReference type="Proteomes" id="UP000504629"/>
    </source>
</evidence>